<evidence type="ECO:0000256" key="2">
    <source>
        <dbReference type="ARBA" id="ARBA00022448"/>
    </source>
</evidence>
<feature type="transmembrane region" description="Helical" evidence="7">
    <location>
        <begin position="295"/>
        <end position="311"/>
    </location>
</feature>
<evidence type="ECO:0000256" key="7">
    <source>
        <dbReference type="SAM" id="Phobius"/>
    </source>
</evidence>
<dbReference type="InterPro" id="IPR010290">
    <property type="entry name" value="TM_effector"/>
</dbReference>
<evidence type="ECO:0000256" key="6">
    <source>
        <dbReference type="ARBA" id="ARBA00023136"/>
    </source>
</evidence>
<keyword evidence="3" id="KW-1003">Cell membrane</keyword>
<keyword evidence="5 7" id="KW-1133">Transmembrane helix</keyword>
<protein>
    <submittedName>
        <fullName evidence="8">MFS transporter</fullName>
    </submittedName>
</protein>
<dbReference type="Pfam" id="PF05977">
    <property type="entry name" value="MFS_3"/>
    <property type="match status" value="1"/>
</dbReference>
<evidence type="ECO:0000256" key="5">
    <source>
        <dbReference type="ARBA" id="ARBA00022989"/>
    </source>
</evidence>
<comment type="subcellular location">
    <subcellularLocation>
        <location evidence="1">Cell membrane</location>
        <topology evidence="1">Multi-pass membrane protein</topology>
    </subcellularLocation>
</comment>
<dbReference type="SUPFAM" id="SSF103473">
    <property type="entry name" value="MFS general substrate transporter"/>
    <property type="match status" value="1"/>
</dbReference>
<organism evidence="8 9">
    <name type="scientific">Novosphingobium tardum</name>
    <dbReference type="NCBI Taxonomy" id="1538021"/>
    <lineage>
        <taxon>Bacteria</taxon>
        <taxon>Pseudomonadati</taxon>
        <taxon>Pseudomonadota</taxon>
        <taxon>Alphaproteobacteria</taxon>
        <taxon>Sphingomonadales</taxon>
        <taxon>Sphingomonadaceae</taxon>
        <taxon>Novosphingobium</taxon>
    </lineage>
</organism>
<evidence type="ECO:0000256" key="1">
    <source>
        <dbReference type="ARBA" id="ARBA00004651"/>
    </source>
</evidence>
<keyword evidence="4 7" id="KW-0812">Transmembrane</keyword>
<keyword evidence="9" id="KW-1185">Reference proteome</keyword>
<evidence type="ECO:0000256" key="4">
    <source>
        <dbReference type="ARBA" id="ARBA00022692"/>
    </source>
</evidence>
<dbReference type="InterPro" id="IPR036259">
    <property type="entry name" value="MFS_trans_sf"/>
</dbReference>
<evidence type="ECO:0000313" key="9">
    <source>
        <dbReference type="Proteomes" id="UP001595828"/>
    </source>
</evidence>
<feature type="transmembrane region" description="Helical" evidence="7">
    <location>
        <begin position="51"/>
        <end position="75"/>
    </location>
</feature>
<keyword evidence="6 7" id="KW-0472">Membrane</keyword>
<feature type="transmembrane region" description="Helical" evidence="7">
    <location>
        <begin position="21"/>
        <end position="39"/>
    </location>
</feature>
<evidence type="ECO:0000313" key="8">
    <source>
        <dbReference type="EMBL" id="MFC4295226.1"/>
    </source>
</evidence>
<accession>A0ABV8RSD3</accession>
<proteinExistence type="predicted"/>
<reference evidence="9" key="1">
    <citation type="journal article" date="2019" name="Int. J. Syst. Evol. Microbiol.">
        <title>The Global Catalogue of Microorganisms (GCM) 10K type strain sequencing project: providing services to taxonomists for standard genome sequencing and annotation.</title>
        <authorList>
            <consortium name="The Broad Institute Genomics Platform"/>
            <consortium name="The Broad Institute Genome Sequencing Center for Infectious Disease"/>
            <person name="Wu L."/>
            <person name="Ma J."/>
        </authorList>
    </citation>
    <scope>NUCLEOTIDE SEQUENCE [LARGE SCALE GENOMIC DNA]</scope>
    <source>
        <strain evidence="9">CGMCC 1.12989</strain>
    </source>
</reference>
<dbReference type="EMBL" id="JBHSDR010000006">
    <property type="protein sequence ID" value="MFC4295226.1"/>
    <property type="molecule type" value="Genomic_DNA"/>
</dbReference>
<sequence>MTEPTSPLQIRDFRRFWLARFMAVLATMAMVVVIGWQTYDIARSDYGMSRAAAAFQLGLLGLFQFVPLFFLTPVAGLAADRFDRRKLAAFANSIDLCIALALGALTHFDALNLPLLFGLAAAHGTARVFSGPALSAIAPNIVPPSLLPRAIAFNSIAWQGASVTGPAAGGLLFAAHPELPYWTAAVLLGLSAGLILTIRKLALPAVRRDVHPVRQMGEGLSFVWNERFLLGCITLDLFAVLLGGATALLPVYARDILQVGPEGLGQMRAAPALGAAVVALTLAFRPLHRNVGSKMLWAVVVFGGATIGFGLSRHFPLSLALLALLGAADMVSVFIRSSLVQLNTPDEMRGRVSSISGLAISASNELGEMQSGLAAALLGATGAVVFGGAAAIIVTAVWAAIFPELRRAKTFAPQYRAAAPPGNAAETLKESAT</sequence>
<feature type="transmembrane region" description="Helical" evidence="7">
    <location>
        <begin position="228"/>
        <end position="253"/>
    </location>
</feature>
<evidence type="ECO:0000256" key="3">
    <source>
        <dbReference type="ARBA" id="ARBA00022475"/>
    </source>
</evidence>
<keyword evidence="2" id="KW-0813">Transport</keyword>
<feature type="transmembrane region" description="Helical" evidence="7">
    <location>
        <begin position="179"/>
        <end position="198"/>
    </location>
</feature>
<name>A0ABV8RSD3_9SPHN</name>
<gene>
    <name evidence="8" type="ORF">ACFO0A_09170</name>
</gene>
<feature type="transmembrane region" description="Helical" evidence="7">
    <location>
        <begin position="265"/>
        <end position="283"/>
    </location>
</feature>
<dbReference type="CDD" id="cd06173">
    <property type="entry name" value="MFS_MefA_like"/>
    <property type="match status" value="1"/>
</dbReference>
<dbReference type="PANTHER" id="PTHR23513:SF9">
    <property type="entry name" value="ENTEROBACTIN EXPORTER ENTS"/>
    <property type="match status" value="1"/>
</dbReference>
<comment type="caution">
    <text evidence="8">The sequence shown here is derived from an EMBL/GenBank/DDBJ whole genome shotgun (WGS) entry which is preliminary data.</text>
</comment>
<dbReference type="Gene3D" id="1.20.1250.20">
    <property type="entry name" value="MFS general substrate transporter like domains"/>
    <property type="match status" value="1"/>
</dbReference>
<feature type="transmembrane region" description="Helical" evidence="7">
    <location>
        <begin position="87"/>
        <end position="108"/>
    </location>
</feature>
<feature type="transmembrane region" description="Helical" evidence="7">
    <location>
        <begin position="373"/>
        <end position="401"/>
    </location>
</feature>
<dbReference type="RefSeq" id="WP_379538709.1">
    <property type="nucleotide sequence ID" value="NZ_JBHSDR010000006.1"/>
</dbReference>
<dbReference type="PANTHER" id="PTHR23513">
    <property type="entry name" value="INTEGRAL MEMBRANE EFFLUX PROTEIN-RELATED"/>
    <property type="match status" value="1"/>
</dbReference>
<dbReference type="Proteomes" id="UP001595828">
    <property type="component" value="Unassembled WGS sequence"/>
</dbReference>